<comment type="caution">
    <text evidence="1">The sequence shown here is derived from an EMBL/GenBank/DDBJ whole genome shotgun (WGS) entry which is preliminary data.</text>
</comment>
<dbReference type="AlphaFoldDB" id="A0A8H7ZWS2"/>
<reference evidence="1 2" key="1">
    <citation type="journal article" name="Sci. Rep.">
        <title>Genome-scale phylogenetic analyses confirm Olpidium as the closest living zoosporic fungus to the non-flagellated, terrestrial fungi.</title>
        <authorList>
            <person name="Chang Y."/>
            <person name="Rochon D."/>
            <person name="Sekimoto S."/>
            <person name="Wang Y."/>
            <person name="Chovatia M."/>
            <person name="Sandor L."/>
            <person name="Salamov A."/>
            <person name="Grigoriev I.V."/>
            <person name="Stajich J.E."/>
            <person name="Spatafora J.W."/>
        </authorList>
    </citation>
    <scope>NUCLEOTIDE SEQUENCE [LARGE SCALE GENOMIC DNA]</scope>
    <source>
        <strain evidence="1">S191</strain>
    </source>
</reference>
<organism evidence="1 2">
    <name type="scientific">Olpidium bornovanus</name>
    <dbReference type="NCBI Taxonomy" id="278681"/>
    <lineage>
        <taxon>Eukaryota</taxon>
        <taxon>Fungi</taxon>
        <taxon>Fungi incertae sedis</taxon>
        <taxon>Olpidiomycota</taxon>
        <taxon>Olpidiomycotina</taxon>
        <taxon>Olpidiomycetes</taxon>
        <taxon>Olpidiales</taxon>
        <taxon>Olpidiaceae</taxon>
        <taxon>Olpidium</taxon>
    </lineage>
</organism>
<sequence length="59" mass="6162">MGPGAAPGAILWGPTAAAALARPPAPRHGERRLFVLCHLLCEARRGPILFAEGKMTSVT</sequence>
<accession>A0A8H7ZWS2</accession>
<evidence type="ECO:0000313" key="2">
    <source>
        <dbReference type="Proteomes" id="UP000673691"/>
    </source>
</evidence>
<gene>
    <name evidence="1" type="ORF">BJ554DRAFT_7012</name>
</gene>
<dbReference type="EMBL" id="JAEFCI010004535">
    <property type="protein sequence ID" value="KAG5460889.1"/>
    <property type="molecule type" value="Genomic_DNA"/>
</dbReference>
<protein>
    <submittedName>
        <fullName evidence="1">Uncharacterized protein</fullName>
    </submittedName>
</protein>
<proteinExistence type="predicted"/>
<dbReference type="Proteomes" id="UP000673691">
    <property type="component" value="Unassembled WGS sequence"/>
</dbReference>
<evidence type="ECO:0000313" key="1">
    <source>
        <dbReference type="EMBL" id="KAG5460889.1"/>
    </source>
</evidence>
<keyword evidence="2" id="KW-1185">Reference proteome</keyword>
<name>A0A8H7ZWS2_9FUNG</name>